<reference evidence="1" key="1">
    <citation type="submission" date="2018-02" db="EMBL/GenBank/DDBJ databases">
        <title>Rhizophora mucronata_Transcriptome.</title>
        <authorList>
            <person name="Meera S.P."/>
            <person name="Sreeshan A."/>
            <person name="Augustine A."/>
        </authorList>
    </citation>
    <scope>NUCLEOTIDE SEQUENCE</scope>
    <source>
        <tissue evidence="1">Leaf</tissue>
    </source>
</reference>
<dbReference type="AlphaFoldDB" id="A0A2P2N3E4"/>
<sequence>MDNILTLDTFYQYISGTFGQLLHNNREMKYLVSSINCLGKYIWVLLFL</sequence>
<protein>
    <submittedName>
        <fullName evidence="1">Uncharacterized protein</fullName>
    </submittedName>
</protein>
<evidence type="ECO:0000313" key="1">
    <source>
        <dbReference type="EMBL" id="MBX37003.1"/>
    </source>
</evidence>
<proteinExistence type="predicted"/>
<accession>A0A2P2N3E4</accession>
<organism evidence="1">
    <name type="scientific">Rhizophora mucronata</name>
    <name type="common">Asiatic mangrove</name>
    <dbReference type="NCBI Taxonomy" id="61149"/>
    <lineage>
        <taxon>Eukaryota</taxon>
        <taxon>Viridiplantae</taxon>
        <taxon>Streptophyta</taxon>
        <taxon>Embryophyta</taxon>
        <taxon>Tracheophyta</taxon>
        <taxon>Spermatophyta</taxon>
        <taxon>Magnoliopsida</taxon>
        <taxon>eudicotyledons</taxon>
        <taxon>Gunneridae</taxon>
        <taxon>Pentapetalae</taxon>
        <taxon>rosids</taxon>
        <taxon>fabids</taxon>
        <taxon>Malpighiales</taxon>
        <taxon>Rhizophoraceae</taxon>
        <taxon>Rhizophora</taxon>
    </lineage>
</organism>
<dbReference type="EMBL" id="GGEC01056519">
    <property type="protein sequence ID" value="MBX37003.1"/>
    <property type="molecule type" value="Transcribed_RNA"/>
</dbReference>
<name>A0A2P2N3E4_RHIMU</name>